<gene>
    <name evidence="13" type="primary">ADK2_1</name>
    <name evidence="13" type="ORF">E2C01_083470</name>
</gene>
<keyword evidence="11" id="KW-1133">Transmembrane helix</keyword>
<comment type="subcellular location">
    <subcellularLocation>
        <location evidence="10">Nucleus</location>
    </subcellularLocation>
</comment>
<keyword evidence="11" id="KW-0812">Transmembrane</keyword>
<dbReference type="AlphaFoldDB" id="A0A5B7IV93"/>
<evidence type="ECO:0000256" key="6">
    <source>
        <dbReference type="ARBA" id="ARBA00022741"/>
    </source>
</evidence>
<keyword evidence="10" id="KW-0539">Nucleus</keyword>
<evidence type="ECO:0000256" key="5">
    <source>
        <dbReference type="ARBA" id="ARBA00022726"/>
    </source>
</evidence>
<evidence type="ECO:0000313" key="13">
    <source>
        <dbReference type="EMBL" id="MPC88560.1"/>
    </source>
</evidence>
<dbReference type="UniPathway" id="UPA00588">
    <property type="reaction ID" value="UER00659"/>
</dbReference>
<evidence type="ECO:0000256" key="4">
    <source>
        <dbReference type="ARBA" id="ARBA00022679"/>
    </source>
</evidence>
<evidence type="ECO:0000256" key="11">
    <source>
        <dbReference type="SAM" id="Phobius"/>
    </source>
</evidence>
<dbReference type="Gene3D" id="3.40.1190.20">
    <property type="match status" value="1"/>
</dbReference>
<accession>A0A5B7IV93</accession>
<keyword evidence="10" id="KW-0460">Magnesium</keyword>
<dbReference type="SUPFAM" id="SSF53613">
    <property type="entry name" value="Ribokinase-like"/>
    <property type="match status" value="1"/>
</dbReference>
<comment type="similarity">
    <text evidence="2 10">Belongs to the carbohydrate kinase PfkB family.</text>
</comment>
<dbReference type="InterPro" id="IPR029056">
    <property type="entry name" value="Ribokinase-like"/>
</dbReference>
<protein>
    <recommendedName>
        <fullName evidence="3 10">Adenosine kinase</fullName>
        <shortName evidence="10">AK</shortName>
        <ecNumber evidence="3 10">2.7.1.20</ecNumber>
    </recommendedName>
    <alternativeName>
        <fullName evidence="10">Adenosine 5'-phosphotransferase</fullName>
    </alternativeName>
</protein>
<dbReference type="InterPro" id="IPR001805">
    <property type="entry name" value="Adenokinase"/>
</dbReference>
<evidence type="ECO:0000256" key="7">
    <source>
        <dbReference type="ARBA" id="ARBA00022777"/>
    </source>
</evidence>
<dbReference type="GO" id="GO:0044209">
    <property type="term" value="P:AMP salvage"/>
    <property type="evidence" value="ECO:0007669"/>
    <property type="project" value="UniProtKB-UniRule"/>
</dbReference>
<comment type="caution">
    <text evidence="13">The sequence shown here is derived from an EMBL/GenBank/DDBJ whole genome shotgun (WGS) entry which is preliminary data.</text>
</comment>
<dbReference type="GO" id="GO:0004001">
    <property type="term" value="F:adenosine kinase activity"/>
    <property type="evidence" value="ECO:0007669"/>
    <property type="project" value="UniProtKB-UniRule"/>
</dbReference>
<keyword evidence="14" id="KW-1185">Reference proteome</keyword>
<evidence type="ECO:0000256" key="9">
    <source>
        <dbReference type="PIRSR" id="PIRSR601805-1"/>
    </source>
</evidence>
<dbReference type="GO" id="GO:0005829">
    <property type="term" value="C:cytosol"/>
    <property type="evidence" value="ECO:0007669"/>
    <property type="project" value="TreeGrafter"/>
</dbReference>
<keyword evidence="7 10" id="KW-0418">Kinase</keyword>
<comment type="function">
    <text evidence="10">ATP dependent phosphorylation of adenosine and other related nucleoside analogs to monophosphate derivatives.</text>
</comment>
<dbReference type="PANTHER" id="PTHR45769">
    <property type="entry name" value="ADENOSINE KINASE"/>
    <property type="match status" value="1"/>
</dbReference>
<evidence type="ECO:0000256" key="8">
    <source>
        <dbReference type="ARBA" id="ARBA00022840"/>
    </source>
</evidence>
<dbReference type="Proteomes" id="UP000324222">
    <property type="component" value="Unassembled WGS sequence"/>
</dbReference>
<dbReference type="GO" id="GO:0006166">
    <property type="term" value="P:purine ribonucleoside salvage"/>
    <property type="evidence" value="ECO:0007669"/>
    <property type="project" value="UniProtKB-KW"/>
</dbReference>
<proteinExistence type="inferred from homology"/>
<feature type="transmembrane region" description="Helical" evidence="11">
    <location>
        <begin position="156"/>
        <end position="180"/>
    </location>
</feature>
<comment type="catalytic activity">
    <reaction evidence="10">
        <text>adenosine + ATP = AMP + ADP + H(+)</text>
        <dbReference type="Rhea" id="RHEA:20824"/>
        <dbReference type="ChEBI" id="CHEBI:15378"/>
        <dbReference type="ChEBI" id="CHEBI:16335"/>
        <dbReference type="ChEBI" id="CHEBI:30616"/>
        <dbReference type="ChEBI" id="CHEBI:456215"/>
        <dbReference type="ChEBI" id="CHEBI:456216"/>
        <dbReference type="EC" id="2.7.1.20"/>
    </reaction>
</comment>
<dbReference type="GO" id="GO:0006144">
    <property type="term" value="P:purine nucleobase metabolic process"/>
    <property type="evidence" value="ECO:0007669"/>
    <property type="project" value="TreeGrafter"/>
</dbReference>
<dbReference type="GO" id="GO:0005524">
    <property type="term" value="F:ATP binding"/>
    <property type="evidence" value="ECO:0007669"/>
    <property type="project" value="UniProtKB-UniRule"/>
</dbReference>
<dbReference type="OrthoDB" id="432447at2759"/>
<feature type="active site" description="Proton acceptor" evidence="9">
    <location>
        <position position="144"/>
    </location>
</feature>
<evidence type="ECO:0000256" key="2">
    <source>
        <dbReference type="ARBA" id="ARBA00010688"/>
    </source>
</evidence>
<keyword evidence="8 10" id="KW-0067">ATP-binding</keyword>
<keyword evidence="11" id="KW-0472">Membrane</keyword>
<keyword evidence="4 10" id="KW-0808">Transferase</keyword>
<dbReference type="Pfam" id="PF00294">
    <property type="entry name" value="PfkB"/>
    <property type="match status" value="1"/>
</dbReference>
<dbReference type="CDD" id="cd01168">
    <property type="entry name" value="adenosine_kinase"/>
    <property type="match status" value="1"/>
</dbReference>
<dbReference type="EC" id="2.7.1.20" evidence="3 10"/>
<dbReference type="PANTHER" id="PTHR45769:SF3">
    <property type="entry name" value="ADENOSINE KINASE"/>
    <property type="match status" value="1"/>
</dbReference>
<feature type="domain" description="Carbohydrate kinase PfkB" evidence="12">
    <location>
        <begin position="5"/>
        <end position="149"/>
    </location>
</feature>
<comment type="pathway">
    <text evidence="1 10">Purine metabolism; AMP biosynthesis via salvage pathway; AMP from adenosine: step 1/1.</text>
</comment>
<comment type="cofactor">
    <cofactor evidence="10">
        <name>Mg(2+)</name>
        <dbReference type="ChEBI" id="CHEBI:18420"/>
    </cofactor>
    <text evidence="10">Binds 3 Mg(2+) ions per subunit.</text>
</comment>
<reference evidence="13 14" key="1">
    <citation type="submission" date="2019-05" db="EMBL/GenBank/DDBJ databases">
        <title>Another draft genome of Portunus trituberculatus and its Hox gene families provides insights of decapod evolution.</title>
        <authorList>
            <person name="Jeong J.-H."/>
            <person name="Song I."/>
            <person name="Kim S."/>
            <person name="Choi T."/>
            <person name="Kim D."/>
            <person name="Ryu S."/>
            <person name="Kim W."/>
        </authorList>
    </citation>
    <scope>NUCLEOTIDE SEQUENCE [LARGE SCALE GENOMIC DNA]</scope>
    <source>
        <tissue evidence="13">Muscle</tissue>
    </source>
</reference>
<sequence length="182" mass="20155">MLCPQGFFLTVSPETIQTIGKHACEHNKVFSMNLSAPFLCEFYKEPMMAAFPYIDILFSNETVSEHSYQEAAKFSEVQGFGLTDIREIALKAASLPKENKKRSRIVVFTQGADNIILAKDGKVKEFPVVRLPEEKLIDTNGAGDAFVGGECVCVCVYVCVCVCVCVCVYVCMCVCIYLVVFT</sequence>
<evidence type="ECO:0000259" key="12">
    <source>
        <dbReference type="Pfam" id="PF00294"/>
    </source>
</evidence>
<evidence type="ECO:0000256" key="3">
    <source>
        <dbReference type="ARBA" id="ARBA00012119"/>
    </source>
</evidence>
<keyword evidence="6 10" id="KW-0547">Nucleotide-binding</keyword>
<organism evidence="13 14">
    <name type="scientific">Portunus trituberculatus</name>
    <name type="common">Swimming crab</name>
    <name type="synonym">Neptunus trituberculatus</name>
    <dbReference type="NCBI Taxonomy" id="210409"/>
    <lineage>
        <taxon>Eukaryota</taxon>
        <taxon>Metazoa</taxon>
        <taxon>Ecdysozoa</taxon>
        <taxon>Arthropoda</taxon>
        <taxon>Crustacea</taxon>
        <taxon>Multicrustacea</taxon>
        <taxon>Malacostraca</taxon>
        <taxon>Eumalacostraca</taxon>
        <taxon>Eucarida</taxon>
        <taxon>Decapoda</taxon>
        <taxon>Pleocyemata</taxon>
        <taxon>Brachyura</taxon>
        <taxon>Eubrachyura</taxon>
        <taxon>Portunoidea</taxon>
        <taxon>Portunidae</taxon>
        <taxon>Portuninae</taxon>
        <taxon>Portunus</taxon>
    </lineage>
</organism>
<dbReference type="GO" id="GO:0005634">
    <property type="term" value="C:nucleus"/>
    <property type="evidence" value="ECO:0007669"/>
    <property type="project" value="UniProtKB-SubCell"/>
</dbReference>
<keyword evidence="5 10" id="KW-0660">Purine salvage</keyword>
<evidence type="ECO:0000313" key="14">
    <source>
        <dbReference type="Proteomes" id="UP000324222"/>
    </source>
</evidence>
<evidence type="ECO:0000256" key="1">
    <source>
        <dbReference type="ARBA" id="ARBA00004801"/>
    </source>
</evidence>
<comment type="subunit">
    <text evidence="10">Monomer.</text>
</comment>
<evidence type="ECO:0000256" key="10">
    <source>
        <dbReference type="RuleBase" id="RU368116"/>
    </source>
</evidence>
<name>A0A5B7IV93_PORTR</name>
<dbReference type="EMBL" id="VSRR010078171">
    <property type="protein sequence ID" value="MPC88560.1"/>
    <property type="molecule type" value="Genomic_DNA"/>
</dbReference>
<dbReference type="InterPro" id="IPR011611">
    <property type="entry name" value="PfkB_dom"/>
</dbReference>